<keyword evidence="3" id="KW-1185">Reference proteome</keyword>
<dbReference type="OrthoDB" id="387486at2"/>
<dbReference type="EMBL" id="CP005076">
    <property type="protein sequence ID" value="AGR42337.1"/>
    <property type="molecule type" value="Genomic_DNA"/>
</dbReference>
<dbReference type="InParanoid" id="S5M2M2"/>
<sequence length="469" mass="54873">MQNETYAVIEITKKYIKFAVGKYKKNMGLKVVFKEREKTKNSWLTEKNDIVDTNIVSHRLNKMINKYESMFKEKIKRVSVIYPTASMQIKDSSSSLYIDNPDKIIRKEHLTILCKDAKRVVFEDNLVFANMKPYEFRINNSQSFANMPYGAKAELVSMNAKVYAAERHVVDSFNKVLKSLELETITASSQMFTLAKQCGDGLNFRNTFALINWDWDSIDIGFFSRETLVKKEVINFGIKDIIENLSAKMYSKFDIADKYIFKLLDFSSNRLDNNVMYRKYIASERKIFELKAIDLKHMLLEELNAVIDKSDVLISREMNNIRNFKVYHTGKITEIAGFEKILLRSNYKNISEIYYSLVTGASQIWTTSLCGMMKHLHLTNKNLKEIKTSTEIYLNSEHPANRVEAQQMVYPNQVRPNQHLQQTQQFRPNVQQNYQQSNQYSPQMMVQQNYQKNENYLKNGIINTQTNKQ</sequence>
<dbReference type="AlphaFoldDB" id="S5M2M2"/>
<protein>
    <submittedName>
        <fullName evidence="2">Cell division protein FtsA</fullName>
    </submittedName>
</protein>
<dbReference type="GO" id="GO:0051301">
    <property type="term" value="P:cell division"/>
    <property type="evidence" value="ECO:0007669"/>
    <property type="project" value="UniProtKB-KW"/>
</dbReference>
<evidence type="ECO:0000259" key="1">
    <source>
        <dbReference type="SMART" id="SM00842"/>
    </source>
</evidence>
<dbReference type="InterPro" id="IPR043129">
    <property type="entry name" value="ATPase_NBD"/>
</dbReference>
<dbReference type="RefSeq" id="WP_020836569.1">
    <property type="nucleotide sequence ID" value="NC_021833.1"/>
</dbReference>
<dbReference type="KEGG" id="sdi:SDIMI_v3c06330"/>
<feature type="domain" description="SHS2" evidence="1">
    <location>
        <begin position="6"/>
        <end position="198"/>
    </location>
</feature>
<dbReference type="PATRIC" id="fig|1276221.3.peg.635"/>
<proteinExistence type="predicted"/>
<keyword evidence="2" id="KW-0131">Cell cycle</keyword>
<dbReference type="SMART" id="SM00842">
    <property type="entry name" value="FtsA"/>
    <property type="match status" value="1"/>
</dbReference>
<evidence type="ECO:0000313" key="3">
    <source>
        <dbReference type="Proteomes" id="UP000014983"/>
    </source>
</evidence>
<dbReference type="InterPro" id="IPR003494">
    <property type="entry name" value="SHS2_FtsA"/>
</dbReference>
<keyword evidence="2" id="KW-0132">Cell division</keyword>
<dbReference type="Proteomes" id="UP000014983">
    <property type="component" value="Chromosome"/>
</dbReference>
<name>S5M2M2_9MOLU</name>
<dbReference type="eggNOG" id="COG0849">
    <property type="taxonomic scope" value="Bacteria"/>
</dbReference>
<organism evidence="2 3">
    <name type="scientific">Spiroplasma diminutum CUAS-1</name>
    <dbReference type="NCBI Taxonomy" id="1276221"/>
    <lineage>
        <taxon>Bacteria</taxon>
        <taxon>Bacillati</taxon>
        <taxon>Mycoplasmatota</taxon>
        <taxon>Mollicutes</taxon>
        <taxon>Entomoplasmatales</taxon>
        <taxon>Spiroplasmataceae</taxon>
        <taxon>Spiroplasma</taxon>
    </lineage>
</organism>
<accession>S5M2M2</accession>
<dbReference type="SUPFAM" id="SSF53067">
    <property type="entry name" value="Actin-like ATPase domain"/>
    <property type="match status" value="1"/>
</dbReference>
<reference evidence="2 3" key="1">
    <citation type="journal article" date="2013" name="Genome Biol. Evol.">
        <title>Comparison of metabolic capacities and inference of gene content evolution in mosquito-associated Spiroplasma diminutum and S. taiwanense.</title>
        <authorList>
            <person name="Lo W.S."/>
            <person name="Ku C."/>
            <person name="Chen L.L."/>
            <person name="Chang T.H."/>
            <person name="Kuo C.H."/>
        </authorList>
    </citation>
    <scope>NUCLEOTIDE SEQUENCE [LARGE SCALE GENOMIC DNA]</scope>
    <source>
        <strain evidence="2">CUAS-1</strain>
    </source>
</reference>
<evidence type="ECO:0000313" key="2">
    <source>
        <dbReference type="EMBL" id="AGR42337.1"/>
    </source>
</evidence>
<dbReference type="STRING" id="1276221.SDIMI_v3c06330"/>
<dbReference type="HOGENOM" id="CLU_568479_0_0_14"/>
<gene>
    <name evidence="2" type="primary">ftsA</name>
    <name evidence="2" type="ORF">SDIMI_v3c06330</name>
</gene>